<dbReference type="PANTHER" id="PTHR42928:SF5">
    <property type="entry name" value="BLR1237 PROTEIN"/>
    <property type="match status" value="1"/>
</dbReference>
<keyword evidence="4" id="KW-1185">Reference proteome</keyword>
<accession>W9H6H8</accession>
<dbReference type="RefSeq" id="WP_037448168.1">
    <property type="nucleotide sequence ID" value="NZ_AVFL01000003.1"/>
</dbReference>
<dbReference type="InterPro" id="IPR042100">
    <property type="entry name" value="Bug_dom1"/>
</dbReference>
<dbReference type="InterPro" id="IPR006311">
    <property type="entry name" value="TAT_signal"/>
</dbReference>
<dbReference type="Proteomes" id="UP000019486">
    <property type="component" value="Unassembled WGS sequence"/>
</dbReference>
<dbReference type="STRING" id="1385369.N825_24130"/>
<dbReference type="PANTHER" id="PTHR42928">
    <property type="entry name" value="TRICARBOXYLATE-BINDING PROTEIN"/>
    <property type="match status" value="1"/>
</dbReference>
<sequence length="341" mass="37100">MTYSPTQSPLVTRRAFCGGLAAAGMMAALPVSRAFAQGTYPERNFRVIIPTGQGGGAERLARAFDDAWSKLLKRQFEYTFHPGAAGQIGYELFVKQREADGHNLLFGNMGPEMIMYAVQKPNYRFPEDFIYFGRTDIDDSCVFVRNDSPYKDIKSVVEAAKKKPLNVAVSRIPHPASIGMLALGEATGSSYNLIPYGGGNPTYVAVMNGEADIGALPITGVLSLTSQFKVLGVFNKENIFAGITENAPTINSAFGSSIPDLYSSRAWAIHAKWADAHPENFALLQSTAEQAHASAEFRDGFVKTGAPVESLKFGDRQVCTDYANAMVELAKRYEPVLSAQR</sequence>
<comment type="similarity">
    <text evidence="1">Belongs to the UPF0065 (bug) family.</text>
</comment>
<name>W9H6H8_9PROT</name>
<dbReference type="PROSITE" id="PS51318">
    <property type="entry name" value="TAT"/>
    <property type="match status" value="1"/>
</dbReference>
<dbReference type="Gene3D" id="3.40.190.150">
    <property type="entry name" value="Bordetella uptake gene, domain 1"/>
    <property type="match status" value="1"/>
</dbReference>
<evidence type="ECO:0000313" key="4">
    <source>
        <dbReference type="Proteomes" id="UP000019486"/>
    </source>
</evidence>
<comment type="caution">
    <text evidence="3">The sequence shown here is derived from an EMBL/GenBank/DDBJ whole genome shotgun (WGS) entry which is preliminary data.</text>
</comment>
<evidence type="ECO:0000256" key="1">
    <source>
        <dbReference type="ARBA" id="ARBA00006987"/>
    </source>
</evidence>
<keyword evidence="2" id="KW-0732">Signal</keyword>
<proteinExistence type="inferred from homology"/>
<organism evidence="3 4">
    <name type="scientific">Skermanella stibiiresistens SB22</name>
    <dbReference type="NCBI Taxonomy" id="1385369"/>
    <lineage>
        <taxon>Bacteria</taxon>
        <taxon>Pseudomonadati</taxon>
        <taxon>Pseudomonadota</taxon>
        <taxon>Alphaproteobacteria</taxon>
        <taxon>Rhodospirillales</taxon>
        <taxon>Azospirillaceae</taxon>
        <taxon>Skermanella</taxon>
    </lineage>
</organism>
<gene>
    <name evidence="3" type="ORF">N825_24130</name>
</gene>
<dbReference type="AlphaFoldDB" id="W9H6H8"/>
<dbReference type="Pfam" id="PF03401">
    <property type="entry name" value="TctC"/>
    <property type="match status" value="1"/>
</dbReference>
<feature type="chain" id="PRO_5004921642" evidence="2">
    <location>
        <begin position="37"/>
        <end position="341"/>
    </location>
</feature>
<protein>
    <submittedName>
        <fullName evidence="3">Uncharacterized protein</fullName>
    </submittedName>
</protein>
<evidence type="ECO:0000313" key="3">
    <source>
        <dbReference type="EMBL" id="EWY41840.1"/>
    </source>
</evidence>
<reference evidence="3 4" key="1">
    <citation type="submission" date="2013-08" db="EMBL/GenBank/DDBJ databases">
        <title>The genome sequence of Skermanella stibiiresistens.</title>
        <authorList>
            <person name="Zhu W."/>
            <person name="Wang G."/>
        </authorList>
    </citation>
    <scope>NUCLEOTIDE SEQUENCE [LARGE SCALE GENOMIC DNA]</scope>
    <source>
        <strain evidence="3 4">SB22</strain>
    </source>
</reference>
<dbReference type="InterPro" id="IPR005064">
    <property type="entry name" value="BUG"/>
</dbReference>
<dbReference type="Gene3D" id="3.40.190.10">
    <property type="entry name" value="Periplasmic binding protein-like II"/>
    <property type="match status" value="1"/>
</dbReference>
<feature type="signal peptide" evidence="2">
    <location>
        <begin position="1"/>
        <end position="36"/>
    </location>
</feature>
<evidence type="ECO:0000256" key="2">
    <source>
        <dbReference type="SAM" id="SignalP"/>
    </source>
</evidence>
<dbReference type="EMBL" id="AVFL01000003">
    <property type="protein sequence ID" value="EWY41840.1"/>
    <property type="molecule type" value="Genomic_DNA"/>
</dbReference>